<dbReference type="AlphaFoldDB" id="A0AAE0TWT7"/>
<evidence type="ECO:0000313" key="2">
    <source>
        <dbReference type="Proteomes" id="UP001287356"/>
    </source>
</evidence>
<dbReference type="Proteomes" id="UP001287356">
    <property type="component" value="Unassembled WGS sequence"/>
</dbReference>
<sequence>MASDADIIIAPHGDVHFLVRRSEKRIKAQSLILRISSTVLNSLLGPKSLWIDGETISLPDEEDADALAVVLNAVHYRVDEIDDPLPPDILKCDNVHDAHKLCQLVIASILFQDEKSFSDTTLKLLRSYAGSYWRLAAEVNGSGKMAPETALRFAGMMEERRTQLRMDLLFHVLHRPFLTDQQARIPYDCSKNCIYRSHLYMHYIKVLANPLATQLVESPLTPARVSEISIDKIIEDLESRSYSRIEYSCIEECQCNSDDDEPHDHFNQDHHLIPCFNEMIRKTTQAFAASLSGLCLTCVRMGEEHKKHRGGEGKEQKK</sequence>
<protein>
    <recommendedName>
        <fullName evidence="3">BTB domain-containing protein</fullName>
    </recommendedName>
</protein>
<dbReference type="EMBL" id="JAULSN010000001">
    <property type="protein sequence ID" value="KAK3382386.1"/>
    <property type="molecule type" value="Genomic_DNA"/>
</dbReference>
<comment type="caution">
    <text evidence="1">The sequence shown here is derived from an EMBL/GenBank/DDBJ whole genome shotgun (WGS) entry which is preliminary data.</text>
</comment>
<keyword evidence="2" id="KW-1185">Reference proteome</keyword>
<organism evidence="1 2">
    <name type="scientific">Lasiosphaeria ovina</name>
    <dbReference type="NCBI Taxonomy" id="92902"/>
    <lineage>
        <taxon>Eukaryota</taxon>
        <taxon>Fungi</taxon>
        <taxon>Dikarya</taxon>
        <taxon>Ascomycota</taxon>
        <taxon>Pezizomycotina</taxon>
        <taxon>Sordariomycetes</taxon>
        <taxon>Sordariomycetidae</taxon>
        <taxon>Sordariales</taxon>
        <taxon>Lasiosphaeriaceae</taxon>
        <taxon>Lasiosphaeria</taxon>
    </lineage>
</organism>
<reference evidence="1" key="1">
    <citation type="journal article" date="2023" name="Mol. Phylogenet. Evol.">
        <title>Genome-scale phylogeny and comparative genomics of the fungal order Sordariales.</title>
        <authorList>
            <person name="Hensen N."/>
            <person name="Bonometti L."/>
            <person name="Westerberg I."/>
            <person name="Brannstrom I.O."/>
            <person name="Guillou S."/>
            <person name="Cros-Aarteil S."/>
            <person name="Calhoun S."/>
            <person name="Haridas S."/>
            <person name="Kuo A."/>
            <person name="Mondo S."/>
            <person name="Pangilinan J."/>
            <person name="Riley R."/>
            <person name="LaButti K."/>
            <person name="Andreopoulos B."/>
            <person name="Lipzen A."/>
            <person name="Chen C."/>
            <person name="Yan M."/>
            <person name="Daum C."/>
            <person name="Ng V."/>
            <person name="Clum A."/>
            <person name="Steindorff A."/>
            <person name="Ohm R.A."/>
            <person name="Martin F."/>
            <person name="Silar P."/>
            <person name="Natvig D.O."/>
            <person name="Lalanne C."/>
            <person name="Gautier V."/>
            <person name="Ament-Velasquez S.L."/>
            <person name="Kruys A."/>
            <person name="Hutchinson M.I."/>
            <person name="Powell A.J."/>
            <person name="Barry K."/>
            <person name="Miller A.N."/>
            <person name="Grigoriev I.V."/>
            <person name="Debuchy R."/>
            <person name="Gladieux P."/>
            <person name="Hiltunen Thoren M."/>
            <person name="Johannesson H."/>
        </authorList>
    </citation>
    <scope>NUCLEOTIDE SEQUENCE</scope>
    <source>
        <strain evidence="1">CBS 958.72</strain>
    </source>
</reference>
<name>A0AAE0TWT7_9PEZI</name>
<reference evidence="1" key="2">
    <citation type="submission" date="2023-06" db="EMBL/GenBank/DDBJ databases">
        <authorList>
            <consortium name="Lawrence Berkeley National Laboratory"/>
            <person name="Haridas S."/>
            <person name="Hensen N."/>
            <person name="Bonometti L."/>
            <person name="Westerberg I."/>
            <person name="Brannstrom I.O."/>
            <person name="Guillou S."/>
            <person name="Cros-Aarteil S."/>
            <person name="Calhoun S."/>
            <person name="Kuo A."/>
            <person name="Mondo S."/>
            <person name="Pangilinan J."/>
            <person name="Riley R."/>
            <person name="Labutti K."/>
            <person name="Andreopoulos B."/>
            <person name="Lipzen A."/>
            <person name="Chen C."/>
            <person name="Yanf M."/>
            <person name="Daum C."/>
            <person name="Ng V."/>
            <person name="Clum A."/>
            <person name="Steindorff A."/>
            <person name="Ohm R."/>
            <person name="Martin F."/>
            <person name="Silar P."/>
            <person name="Natvig D."/>
            <person name="Lalanne C."/>
            <person name="Gautier V."/>
            <person name="Ament-Velasquez S.L."/>
            <person name="Kruys A."/>
            <person name="Hutchinson M.I."/>
            <person name="Powell A.J."/>
            <person name="Barry K."/>
            <person name="Miller A.N."/>
            <person name="Grigoriev I.V."/>
            <person name="Debuchy R."/>
            <person name="Gladieux P."/>
            <person name="Thoren M.H."/>
            <person name="Johannesson H."/>
        </authorList>
    </citation>
    <scope>NUCLEOTIDE SEQUENCE</scope>
    <source>
        <strain evidence="1">CBS 958.72</strain>
    </source>
</reference>
<proteinExistence type="predicted"/>
<accession>A0AAE0TWT7</accession>
<gene>
    <name evidence="1" type="ORF">B0T24DRAFT_661104</name>
</gene>
<evidence type="ECO:0008006" key="3">
    <source>
        <dbReference type="Google" id="ProtNLM"/>
    </source>
</evidence>
<evidence type="ECO:0000313" key="1">
    <source>
        <dbReference type="EMBL" id="KAK3382386.1"/>
    </source>
</evidence>